<dbReference type="InterPro" id="IPR036388">
    <property type="entry name" value="WH-like_DNA-bd_sf"/>
</dbReference>
<dbReference type="InterPro" id="IPR036390">
    <property type="entry name" value="WH_DNA-bd_sf"/>
</dbReference>
<dbReference type="Proteomes" id="UP000194999">
    <property type="component" value="Unassembled WGS sequence"/>
</dbReference>
<feature type="domain" description="HTH lysR-type" evidence="1">
    <location>
        <begin position="24"/>
        <end position="83"/>
    </location>
</feature>
<protein>
    <submittedName>
        <fullName evidence="2">Transcriptional regulator</fullName>
    </submittedName>
</protein>
<organism evidence="2 4">
    <name type="scientific">Acetobacter orientalis</name>
    <dbReference type="NCBI Taxonomy" id="146474"/>
    <lineage>
        <taxon>Bacteria</taxon>
        <taxon>Pseudomonadati</taxon>
        <taxon>Pseudomonadota</taxon>
        <taxon>Alphaproteobacteria</taxon>
        <taxon>Acetobacterales</taxon>
        <taxon>Acetobacteraceae</taxon>
        <taxon>Acetobacter</taxon>
    </lineage>
</organism>
<dbReference type="GO" id="GO:0003700">
    <property type="term" value="F:DNA-binding transcription factor activity"/>
    <property type="evidence" value="ECO:0007669"/>
    <property type="project" value="InterPro"/>
</dbReference>
<proteinExistence type="predicted"/>
<dbReference type="AlphaFoldDB" id="A0A252C2Q4"/>
<evidence type="ECO:0000313" key="3">
    <source>
        <dbReference type="EMBL" id="OUI98035.1"/>
    </source>
</evidence>
<dbReference type="EMBL" id="JOMO01000020">
    <property type="protein sequence ID" value="OUI82476.1"/>
    <property type="molecule type" value="Genomic_DNA"/>
</dbReference>
<dbReference type="PANTHER" id="PTHR30432">
    <property type="entry name" value="TRANSCRIPTIONAL REGULATOR MODE"/>
    <property type="match status" value="1"/>
</dbReference>
<reference evidence="4 5" key="1">
    <citation type="submission" date="2014-06" db="EMBL/GenBank/DDBJ databases">
        <authorList>
            <person name="Ju J."/>
            <person name="Zhang J."/>
        </authorList>
    </citation>
    <scope>NUCLEOTIDE SEQUENCE [LARGE SCALE GENOMIC DNA]</scope>
    <source>
        <strain evidence="2">DmW_045</strain>
        <strain evidence="3">DmW_048</strain>
    </source>
</reference>
<sequence length="119" mass="12605">MPQRLRVTLRLDADGKPAIGHGKIKLLEQLAETGSISAAGRAMGMSYRRTWLLVDSLNSLFAQPLVATRPGGGGGAVLTETGQTVLHLYKDIEQQAARASAASLTKLTRLLAQPEGPCP</sequence>
<dbReference type="EMBL" id="JOOY01000102">
    <property type="protein sequence ID" value="OUI98035.1"/>
    <property type="molecule type" value="Genomic_DNA"/>
</dbReference>
<gene>
    <name evidence="2" type="ORF">HK12_03715</name>
    <name evidence="3" type="ORF">HK15_00590</name>
</gene>
<accession>A0A252C2Q4</accession>
<dbReference type="Pfam" id="PF00126">
    <property type="entry name" value="HTH_1"/>
    <property type="match status" value="1"/>
</dbReference>
<dbReference type="InterPro" id="IPR051815">
    <property type="entry name" value="Molybdate_resp_trans_reg"/>
</dbReference>
<evidence type="ECO:0000313" key="4">
    <source>
        <dbReference type="Proteomes" id="UP000194639"/>
    </source>
</evidence>
<name>A0A252C2Q4_9PROT</name>
<evidence type="ECO:0000259" key="1">
    <source>
        <dbReference type="Pfam" id="PF00126"/>
    </source>
</evidence>
<dbReference type="InterPro" id="IPR000847">
    <property type="entry name" value="LysR_HTH_N"/>
</dbReference>
<dbReference type="Gene3D" id="1.10.10.10">
    <property type="entry name" value="Winged helix-like DNA-binding domain superfamily/Winged helix DNA-binding domain"/>
    <property type="match status" value="1"/>
</dbReference>
<evidence type="ECO:0000313" key="2">
    <source>
        <dbReference type="EMBL" id="OUI82476.1"/>
    </source>
</evidence>
<comment type="caution">
    <text evidence="2">The sequence shown here is derived from an EMBL/GenBank/DDBJ whole genome shotgun (WGS) entry which is preliminary data.</text>
</comment>
<dbReference type="RefSeq" id="WP_086552176.1">
    <property type="nucleotide sequence ID" value="NZ_CALGIZ010000036.1"/>
</dbReference>
<dbReference type="SUPFAM" id="SSF46785">
    <property type="entry name" value="Winged helix' DNA-binding domain"/>
    <property type="match status" value="1"/>
</dbReference>
<dbReference type="PANTHER" id="PTHR30432:SF1">
    <property type="entry name" value="DNA-BINDING TRANSCRIPTIONAL DUAL REGULATOR MODE"/>
    <property type="match status" value="1"/>
</dbReference>
<dbReference type="Proteomes" id="UP000194639">
    <property type="component" value="Unassembled WGS sequence"/>
</dbReference>
<evidence type="ECO:0000313" key="5">
    <source>
        <dbReference type="Proteomes" id="UP000194999"/>
    </source>
</evidence>